<dbReference type="RefSeq" id="WP_013277807.1">
    <property type="nucleotide sequence ID" value="NC_014378.1"/>
</dbReference>
<evidence type="ECO:0000313" key="1">
    <source>
        <dbReference type="EMBL" id="ADL12361.1"/>
    </source>
</evidence>
<reference evidence="1 2" key="1">
    <citation type="journal article" date="2010" name="Stand. Genomic Sci.">
        <title>Complete genome sequence of Acetohalobium arabaticum type strain (Z-7288).</title>
        <authorList>
            <person name="Sikorski J."/>
            <person name="Lapidus A."/>
            <person name="Chertkov O."/>
            <person name="Lucas S."/>
            <person name="Copeland A."/>
            <person name="Glavina Del Rio T."/>
            <person name="Nolan M."/>
            <person name="Tice H."/>
            <person name="Cheng J.F."/>
            <person name="Han C."/>
            <person name="Brambilla E."/>
            <person name="Pitluck S."/>
            <person name="Liolios K."/>
            <person name="Ivanova N."/>
            <person name="Mavromatis K."/>
            <person name="Mikhailova N."/>
            <person name="Pati A."/>
            <person name="Bruce D."/>
            <person name="Detter C."/>
            <person name="Tapia R."/>
            <person name="Goodwin L."/>
            <person name="Chen A."/>
            <person name="Palaniappan K."/>
            <person name="Land M."/>
            <person name="Hauser L."/>
            <person name="Chang Y.J."/>
            <person name="Jeffries C.D."/>
            <person name="Rohde M."/>
            <person name="Goker M."/>
            <person name="Spring S."/>
            <person name="Woyke T."/>
            <person name="Bristow J."/>
            <person name="Eisen J.A."/>
            <person name="Markowitz V."/>
            <person name="Hugenholtz P."/>
            <person name="Kyrpides N.C."/>
            <person name="Klenk H.P."/>
        </authorList>
    </citation>
    <scope>NUCLEOTIDE SEQUENCE [LARGE SCALE GENOMIC DNA]</scope>
    <source>
        <strain evidence="2">ATCC 49924 / DSM 5501 / Z-7288</strain>
    </source>
</reference>
<accession>D9QVV2</accession>
<dbReference type="HOGENOM" id="CLU_2893492_0_0_9"/>
<evidence type="ECO:0000313" key="2">
    <source>
        <dbReference type="Proteomes" id="UP000001661"/>
    </source>
</evidence>
<keyword evidence="2" id="KW-1185">Reference proteome</keyword>
<dbReference type="KEGG" id="aar:Acear_0826"/>
<organism evidence="1 2">
    <name type="scientific">Acetohalobium arabaticum (strain ATCC 49924 / DSM 5501 / Z-7288)</name>
    <dbReference type="NCBI Taxonomy" id="574087"/>
    <lineage>
        <taxon>Bacteria</taxon>
        <taxon>Bacillati</taxon>
        <taxon>Bacillota</taxon>
        <taxon>Clostridia</taxon>
        <taxon>Halanaerobiales</taxon>
        <taxon>Halobacteroidaceae</taxon>
        <taxon>Acetohalobium</taxon>
    </lineage>
</organism>
<gene>
    <name evidence="1" type="ordered locus">Acear_0826</name>
</gene>
<sequence>MKWIIGFLAVLGISVWAFVSFLKSNLKEKKEVEVISDNQTDQSDDNMEVVREKMMNGIEEDK</sequence>
<dbReference type="Proteomes" id="UP000001661">
    <property type="component" value="Chromosome"/>
</dbReference>
<dbReference type="EMBL" id="CP002105">
    <property type="protein sequence ID" value="ADL12361.1"/>
    <property type="molecule type" value="Genomic_DNA"/>
</dbReference>
<protein>
    <submittedName>
        <fullName evidence="1">Uncharacterized protein</fullName>
    </submittedName>
</protein>
<proteinExistence type="predicted"/>
<name>D9QVV2_ACEAZ</name>
<dbReference type="AlphaFoldDB" id="D9QVV2"/>